<dbReference type="AlphaFoldDB" id="A0AA38CJQ8"/>
<comment type="caution">
    <text evidence="1">The sequence shown here is derived from an EMBL/GenBank/DDBJ whole genome shotgun (WGS) entry which is preliminary data.</text>
</comment>
<accession>A0AA38CJQ8</accession>
<keyword evidence="2" id="KW-1185">Reference proteome</keyword>
<feature type="non-terminal residue" evidence="1">
    <location>
        <position position="1"/>
    </location>
</feature>
<evidence type="ECO:0000313" key="1">
    <source>
        <dbReference type="EMBL" id="KAH9298068.1"/>
    </source>
</evidence>
<sequence>GDKLSGDFEVLEPTEADNFPALLGCHWCYKINADLWFNKGYIRFENKEEGVIIPLVDGNLTPYIEPLGEDFLDRIYVHSIRDPKMIHPTNGVIQFEDVQS</sequence>
<proteinExistence type="predicted"/>
<organism evidence="1 2">
    <name type="scientific">Taxus chinensis</name>
    <name type="common">Chinese yew</name>
    <name type="synonym">Taxus wallichiana var. chinensis</name>
    <dbReference type="NCBI Taxonomy" id="29808"/>
    <lineage>
        <taxon>Eukaryota</taxon>
        <taxon>Viridiplantae</taxon>
        <taxon>Streptophyta</taxon>
        <taxon>Embryophyta</taxon>
        <taxon>Tracheophyta</taxon>
        <taxon>Spermatophyta</taxon>
        <taxon>Pinopsida</taxon>
        <taxon>Pinidae</taxon>
        <taxon>Conifers II</taxon>
        <taxon>Cupressales</taxon>
        <taxon>Taxaceae</taxon>
        <taxon>Taxus</taxon>
    </lineage>
</organism>
<gene>
    <name evidence="1" type="ORF">KI387_029750</name>
</gene>
<protein>
    <submittedName>
        <fullName evidence="1">Uncharacterized protein</fullName>
    </submittedName>
</protein>
<name>A0AA38CJQ8_TAXCH</name>
<evidence type="ECO:0000313" key="2">
    <source>
        <dbReference type="Proteomes" id="UP000824469"/>
    </source>
</evidence>
<reference evidence="1 2" key="1">
    <citation type="journal article" date="2021" name="Nat. Plants">
        <title>The Taxus genome provides insights into paclitaxel biosynthesis.</title>
        <authorList>
            <person name="Xiong X."/>
            <person name="Gou J."/>
            <person name="Liao Q."/>
            <person name="Li Y."/>
            <person name="Zhou Q."/>
            <person name="Bi G."/>
            <person name="Li C."/>
            <person name="Du R."/>
            <person name="Wang X."/>
            <person name="Sun T."/>
            <person name="Guo L."/>
            <person name="Liang H."/>
            <person name="Lu P."/>
            <person name="Wu Y."/>
            <person name="Zhang Z."/>
            <person name="Ro D.K."/>
            <person name="Shang Y."/>
            <person name="Huang S."/>
            <person name="Yan J."/>
        </authorList>
    </citation>
    <scope>NUCLEOTIDE SEQUENCE [LARGE SCALE GENOMIC DNA]</scope>
    <source>
        <strain evidence="1">Ta-2019</strain>
    </source>
</reference>
<dbReference type="Proteomes" id="UP000824469">
    <property type="component" value="Unassembled WGS sequence"/>
</dbReference>
<dbReference type="EMBL" id="JAHRHJ020000010">
    <property type="protein sequence ID" value="KAH9298068.1"/>
    <property type="molecule type" value="Genomic_DNA"/>
</dbReference>
<feature type="non-terminal residue" evidence="1">
    <location>
        <position position="100"/>
    </location>
</feature>